<evidence type="ECO:0000313" key="2">
    <source>
        <dbReference type="EMBL" id="HJD98006.1"/>
    </source>
</evidence>
<feature type="compositionally biased region" description="Basic and acidic residues" evidence="1">
    <location>
        <begin position="182"/>
        <end position="198"/>
    </location>
</feature>
<proteinExistence type="predicted"/>
<organism evidence="2 3">
    <name type="scientific">Mailhella massiliensis</name>
    <dbReference type="NCBI Taxonomy" id="1903261"/>
    <lineage>
        <taxon>Bacteria</taxon>
        <taxon>Pseudomonadati</taxon>
        <taxon>Thermodesulfobacteriota</taxon>
        <taxon>Desulfovibrionia</taxon>
        <taxon>Desulfovibrionales</taxon>
        <taxon>Desulfovibrionaceae</taxon>
        <taxon>Mailhella</taxon>
    </lineage>
</organism>
<name>A0A921AXS1_9BACT</name>
<accession>A0A921AXS1</accession>
<sequence>MFEGWISPFAEEAQKARDRAAAWDAMKNDPGTAALLAGLSMLANNNGRNSFGQLVGRAGLDTLAGVGSMEAQRRAQDLFGREQAGGILPAGEAAFSRKKAAVSALSQEEEPGPGKKGLAVPPEEKAASEARESAVKGAGRFAPQLSPSAPLPHQPAFHRAEGEAADKEEGRAAKGAFSRSVDAPHAEGPGRGEELRESLSRALIGIGVPQGRLDSPGFGKAEKEEAFRAMAARALLDALIAQKAPAVSGERKA</sequence>
<dbReference type="RefSeq" id="WP_304123294.1">
    <property type="nucleotide sequence ID" value="NZ_DYZA01000208.1"/>
</dbReference>
<feature type="compositionally biased region" description="Basic and acidic residues" evidence="1">
    <location>
        <begin position="122"/>
        <end position="134"/>
    </location>
</feature>
<reference evidence="2" key="1">
    <citation type="journal article" date="2021" name="PeerJ">
        <title>Extensive microbial diversity within the chicken gut microbiome revealed by metagenomics and culture.</title>
        <authorList>
            <person name="Gilroy R."/>
            <person name="Ravi A."/>
            <person name="Getino M."/>
            <person name="Pursley I."/>
            <person name="Horton D.L."/>
            <person name="Alikhan N.F."/>
            <person name="Baker D."/>
            <person name="Gharbi K."/>
            <person name="Hall N."/>
            <person name="Watson M."/>
            <person name="Adriaenssens E.M."/>
            <person name="Foster-Nyarko E."/>
            <person name="Jarju S."/>
            <person name="Secka A."/>
            <person name="Antonio M."/>
            <person name="Oren A."/>
            <person name="Chaudhuri R.R."/>
            <person name="La Ragione R."/>
            <person name="Hildebrand F."/>
            <person name="Pallen M.J."/>
        </authorList>
    </citation>
    <scope>NUCLEOTIDE SEQUENCE</scope>
    <source>
        <strain evidence="2">ChiGjej2B2-19336</strain>
    </source>
</reference>
<protein>
    <submittedName>
        <fullName evidence="2">Uncharacterized protein</fullName>
    </submittedName>
</protein>
<feature type="compositionally biased region" description="Basic and acidic residues" evidence="1">
    <location>
        <begin position="158"/>
        <end position="172"/>
    </location>
</feature>
<reference evidence="2" key="2">
    <citation type="submission" date="2021-09" db="EMBL/GenBank/DDBJ databases">
        <authorList>
            <person name="Gilroy R."/>
        </authorList>
    </citation>
    <scope>NUCLEOTIDE SEQUENCE</scope>
    <source>
        <strain evidence="2">ChiGjej2B2-19336</strain>
    </source>
</reference>
<evidence type="ECO:0000313" key="3">
    <source>
        <dbReference type="Proteomes" id="UP000698963"/>
    </source>
</evidence>
<evidence type="ECO:0000256" key="1">
    <source>
        <dbReference type="SAM" id="MobiDB-lite"/>
    </source>
</evidence>
<feature type="region of interest" description="Disordered" evidence="1">
    <location>
        <begin position="101"/>
        <end position="198"/>
    </location>
</feature>
<dbReference type="Proteomes" id="UP000698963">
    <property type="component" value="Unassembled WGS sequence"/>
</dbReference>
<gene>
    <name evidence="2" type="ORF">K8W16_10230</name>
</gene>
<dbReference type="EMBL" id="DYZA01000208">
    <property type="protein sequence ID" value="HJD98006.1"/>
    <property type="molecule type" value="Genomic_DNA"/>
</dbReference>
<comment type="caution">
    <text evidence="2">The sequence shown here is derived from an EMBL/GenBank/DDBJ whole genome shotgun (WGS) entry which is preliminary data.</text>
</comment>
<dbReference type="AlphaFoldDB" id="A0A921AXS1"/>